<dbReference type="PROSITE" id="PS51257">
    <property type="entry name" value="PROKAR_LIPOPROTEIN"/>
    <property type="match status" value="1"/>
</dbReference>
<sequence>MPSCIRLLLLSGLIAQTGIAAASSSCGQGESAWRFGQYAQSVKLLSDCLGQPGLDKGQRRQALQMRASAYFNLEQNQAAVRDQEASFTVEAPRTPGEFVNYALYLRRVARYEDSLAQLRAAEKLDAAGGGPTMMTQYHLGWTLAELGRHDEAVKAFGVAIPLQPEFPFVYLKRAQAFEALGRKEEARADIERAAALVKYSPMALPDDRSMATLRQKVRQYGLGKKYDF</sequence>
<dbReference type="Pfam" id="PF13432">
    <property type="entry name" value="TPR_16"/>
    <property type="match status" value="1"/>
</dbReference>
<feature type="chain" id="PRO_5046371351" description="Tetratricopeptide repeat protein" evidence="4">
    <location>
        <begin position="23"/>
        <end position="228"/>
    </location>
</feature>
<proteinExistence type="predicted"/>
<dbReference type="PROSITE" id="PS50005">
    <property type="entry name" value="TPR"/>
    <property type="match status" value="1"/>
</dbReference>
<dbReference type="Proteomes" id="UP000662888">
    <property type="component" value="Chromosome"/>
</dbReference>
<feature type="signal peptide" evidence="4">
    <location>
        <begin position="1"/>
        <end position="22"/>
    </location>
</feature>
<keyword evidence="1" id="KW-0677">Repeat</keyword>
<evidence type="ECO:0000256" key="2">
    <source>
        <dbReference type="ARBA" id="ARBA00022803"/>
    </source>
</evidence>
<keyword evidence="6" id="KW-1185">Reference proteome</keyword>
<evidence type="ECO:0000313" key="6">
    <source>
        <dbReference type="Proteomes" id="UP000662888"/>
    </source>
</evidence>
<evidence type="ECO:0008006" key="7">
    <source>
        <dbReference type="Google" id="ProtNLM"/>
    </source>
</evidence>
<dbReference type="InterPro" id="IPR050498">
    <property type="entry name" value="Ycf3"/>
</dbReference>
<dbReference type="SMART" id="SM00028">
    <property type="entry name" value="TPR"/>
    <property type="match status" value="2"/>
</dbReference>
<keyword evidence="4" id="KW-0732">Signal</keyword>
<dbReference type="Gene3D" id="1.25.40.10">
    <property type="entry name" value="Tetratricopeptide repeat domain"/>
    <property type="match status" value="2"/>
</dbReference>
<dbReference type="Pfam" id="PF13181">
    <property type="entry name" value="TPR_8"/>
    <property type="match status" value="1"/>
</dbReference>
<dbReference type="InterPro" id="IPR011990">
    <property type="entry name" value="TPR-like_helical_dom_sf"/>
</dbReference>
<reference evidence="5 6" key="1">
    <citation type="submission" date="2020-11" db="EMBL/GenBank/DDBJ databases">
        <authorList>
            <person name="Sun Q."/>
        </authorList>
    </citation>
    <scope>NUCLEOTIDE SEQUENCE [LARGE SCALE GENOMIC DNA]</scope>
    <source>
        <strain evidence="5 6">P8398</strain>
    </source>
</reference>
<organism evidence="5 6">
    <name type="scientific">Massilia antarctica</name>
    <dbReference type="NCBI Taxonomy" id="2765360"/>
    <lineage>
        <taxon>Bacteria</taxon>
        <taxon>Pseudomonadati</taxon>
        <taxon>Pseudomonadota</taxon>
        <taxon>Betaproteobacteria</taxon>
        <taxon>Burkholderiales</taxon>
        <taxon>Oxalobacteraceae</taxon>
        <taxon>Telluria group</taxon>
        <taxon>Massilia</taxon>
    </lineage>
</organism>
<dbReference type="PANTHER" id="PTHR44858:SF1">
    <property type="entry name" value="UDP-N-ACETYLGLUCOSAMINE--PEPTIDE N-ACETYLGLUCOSAMINYLTRANSFERASE SPINDLY-RELATED"/>
    <property type="match status" value="1"/>
</dbReference>
<protein>
    <recommendedName>
        <fullName evidence="7">Tetratricopeptide repeat protein</fullName>
    </recommendedName>
</protein>
<dbReference type="PANTHER" id="PTHR44858">
    <property type="entry name" value="TETRATRICOPEPTIDE REPEAT PROTEIN 6"/>
    <property type="match status" value="1"/>
</dbReference>
<dbReference type="EMBL" id="CP065053">
    <property type="protein sequence ID" value="QPI52602.1"/>
    <property type="molecule type" value="Genomic_DNA"/>
</dbReference>
<evidence type="ECO:0000256" key="4">
    <source>
        <dbReference type="SAM" id="SignalP"/>
    </source>
</evidence>
<gene>
    <name evidence="5" type="ORF">IV454_14580</name>
</gene>
<evidence type="ECO:0000313" key="5">
    <source>
        <dbReference type="EMBL" id="QPI52602.1"/>
    </source>
</evidence>
<evidence type="ECO:0000256" key="1">
    <source>
        <dbReference type="ARBA" id="ARBA00022737"/>
    </source>
</evidence>
<accession>A0AA48WHT6</accession>
<name>A0AA48WHT6_9BURK</name>
<dbReference type="InterPro" id="IPR019734">
    <property type="entry name" value="TPR_rpt"/>
</dbReference>
<dbReference type="RefSeq" id="WP_206092024.1">
    <property type="nucleotide sequence ID" value="NZ_CP065053.1"/>
</dbReference>
<dbReference type="SUPFAM" id="SSF48452">
    <property type="entry name" value="TPR-like"/>
    <property type="match status" value="1"/>
</dbReference>
<evidence type="ECO:0000256" key="3">
    <source>
        <dbReference type="PROSITE-ProRule" id="PRU00339"/>
    </source>
</evidence>
<feature type="repeat" description="TPR" evidence="3">
    <location>
        <begin position="133"/>
        <end position="166"/>
    </location>
</feature>
<keyword evidence="2 3" id="KW-0802">TPR repeat</keyword>